<proteinExistence type="inferred from homology"/>
<name>L8H9M3_ACACF</name>
<evidence type="ECO:0000313" key="7">
    <source>
        <dbReference type="EMBL" id="ELR21890.1"/>
    </source>
</evidence>
<comment type="similarity">
    <text evidence="1 5">Belongs to the V-ATPase G subunit family.</text>
</comment>
<organism evidence="7 8">
    <name type="scientific">Acanthamoeba castellanii (strain ATCC 30010 / Neff)</name>
    <dbReference type="NCBI Taxonomy" id="1257118"/>
    <lineage>
        <taxon>Eukaryota</taxon>
        <taxon>Amoebozoa</taxon>
        <taxon>Discosea</taxon>
        <taxon>Longamoebia</taxon>
        <taxon>Centramoebida</taxon>
        <taxon>Acanthamoebidae</taxon>
        <taxon>Acanthamoeba</taxon>
    </lineage>
</organism>
<dbReference type="VEuPathDB" id="AmoebaDB:ACA1_007780"/>
<evidence type="ECO:0000256" key="4">
    <source>
        <dbReference type="ARBA" id="ARBA00023065"/>
    </source>
</evidence>
<accession>L8H9M3</accession>
<dbReference type="RefSeq" id="XP_004347722.1">
    <property type="nucleotide sequence ID" value="XM_004347672.1"/>
</dbReference>
<dbReference type="KEGG" id="acan:ACA1_007780"/>
<dbReference type="GeneID" id="14922803"/>
<reference evidence="7 8" key="1">
    <citation type="journal article" date="2013" name="Genome Biol.">
        <title>Genome of Acanthamoeba castellanii highlights extensive lateral gene transfer and early evolution of tyrosine kinase signaling.</title>
        <authorList>
            <person name="Clarke M."/>
            <person name="Lohan A.J."/>
            <person name="Liu B."/>
            <person name="Lagkouvardos I."/>
            <person name="Roy S."/>
            <person name="Zafar N."/>
            <person name="Bertelli C."/>
            <person name="Schilde C."/>
            <person name="Kianianmomeni A."/>
            <person name="Burglin T.R."/>
            <person name="Frech C."/>
            <person name="Turcotte B."/>
            <person name="Kopec K.O."/>
            <person name="Synnott J.M."/>
            <person name="Choo C."/>
            <person name="Paponov I."/>
            <person name="Finkler A."/>
            <person name="Soon Heng Tan C."/>
            <person name="Hutchins A.P."/>
            <person name="Weinmeier T."/>
            <person name="Rattei T."/>
            <person name="Chu J.S."/>
            <person name="Gimenez G."/>
            <person name="Irimia M."/>
            <person name="Rigden D.J."/>
            <person name="Fitzpatrick D.A."/>
            <person name="Lorenzo-Morales J."/>
            <person name="Bateman A."/>
            <person name="Chiu C.H."/>
            <person name="Tang P."/>
            <person name="Hegemann P."/>
            <person name="Fromm H."/>
            <person name="Raoult D."/>
            <person name="Greub G."/>
            <person name="Miranda-Saavedra D."/>
            <person name="Chen N."/>
            <person name="Nash P."/>
            <person name="Ginger M.L."/>
            <person name="Horn M."/>
            <person name="Schaap P."/>
            <person name="Caler L."/>
            <person name="Loftus B."/>
        </authorList>
    </citation>
    <scope>NUCLEOTIDE SEQUENCE [LARGE SCALE GENOMIC DNA]</scope>
    <source>
        <strain evidence="7 8">Neff</strain>
    </source>
</reference>
<dbReference type="GO" id="GO:0016887">
    <property type="term" value="F:ATP hydrolysis activity"/>
    <property type="evidence" value="ECO:0007669"/>
    <property type="project" value="TreeGrafter"/>
</dbReference>
<evidence type="ECO:0000256" key="1">
    <source>
        <dbReference type="ARBA" id="ARBA00010066"/>
    </source>
</evidence>
<dbReference type="GO" id="GO:0000221">
    <property type="term" value="C:vacuolar proton-transporting V-type ATPase, V1 domain"/>
    <property type="evidence" value="ECO:0007669"/>
    <property type="project" value="TreeGrafter"/>
</dbReference>
<evidence type="ECO:0000256" key="5">
    <source>
        <dbReference type="RuleBase" id="RU364019"/>
    </source>
</evidence>
<gene>
    <name evidence="7" type="ORF">ACA1_007780</name>
</gene>
<dbReference type="PANTHER" id="PTHR12713">
    <property type="entry name" value="VACUOLAR ATP SYNTHASE SUBUNIT G"/>
    <property type="match status" value="1"/>
</dbReference>
<comment type="function">
    <text evidence="5">Subunit of the V1 complex of vacuolar(H+)-ATPase (V-ATPase), a multisubunit enzyme composed of a peripheral complex (V1) that hydrolyzes ATP and a membrane integral complex (V0) that translocates protons. V-ATPase is responsible for acidifying and maintaining the pH of intracellular compartments and in some cell types, is targeted to the plasma membrane, where it is responsible for acidifying the extracellular environment.</text>
</comment>
<dbReference type="STRING" id="1257118.L8H9M3"/>
<keyword evidence="4 5" id="KW-0406">Ion transport</keyword>
<evidence type="ECO:0000256" key="6">
    <source>
        <dbReference type="SAM" id="Coils"/>
    </source>
</evidence>
<keyword evidence="2 5" id="KW-0813">Transport</keyword>
<evidence type="ECO:0000256" key="2">
    <source>
        <dbReference type="ARBA" id="ARBA00022448"/>
    </source>
</evidence>
<dbReference type="PANTHER" id="PTHR12713:SF11">
    <property type="entry name" value="V-TYPE PROTON ATPASE SUBUNIT G"/>
    <property type="match status" value="1"/>
</dbReference>
<dbReference type="InterPro" id="IPR005124">
    <property type="entry name" value="V-ATPase_G"/>
</dbReference>
<dbReference type="Gene3D" id="1.20.5.2950">
    <property type="match status" value="1"/>
</dbReference>
<dbReference type="Proteomes" id="UP000011083">
    <property type="component" value="Unassembled WGS sequence"/>
</dbReference>
<sequence length="110" mass="12622">MTTKTTFGINELLSAEREAQVIITQARKEKDAKRKQAEAEAAKEIAAYKAEREAHYRKYEQEHGTSSTDYNKTLDEKTVRDIQQVQRDAKENEDTVVELLLKSVKDVHIA</sequence>
<dbReference type="AlphaFoldDB" id="L8H9M3"/>
<dbReference type="EMBL" id="KB007895">
    <property type="protein sequence ID" value="ELR21890.1"/>
    <property type="molecule type" value="Genomic_DNA"/>
</dbReference>
<evidence type="ECO:0000313" key="8">
    <source>
        <dbReference type="Proteomes" id="UP000011083"/>
    </source>
</evidence>
<keyword evidence="3 5" id="KW-0375">Hydrogen ion transport</keyword>
<protein>
    <recommendedName>
        <fullName evidence="5">V-type proton ATPase subunit G</fullName>
    </recommendedName>
</protein>
<dbReference type="NCBIfam" id="TIGR01147">
    <property type="entry name" value="V_ATP_synt_G"/>
    <property type="match status" value="1"/>
</dbReference>
<feature type="coiled-coil region" evidence="6">
    <location>
        <begin position="23"/>
        <end position="54"/>
    </location>
</feature>
<comment type="subunit">
    <text evidence="5">V-ATPase is a heteromultimeric enzyme made up of two complexes: the ATP-hydrolytic V1 complex and the proton translocation V0 complex.</text>
</comment>
<keyword evidence="8" id="KW-1185">Reference proteome</keyword>
<evidence type="ECO:0000256" key="3">
    <source>
        <dbReference type="ARBA" id="ARBA00022781"/>
    </source>
</evidence>
<dbReference type="GO" id="GO:0046961">
    <property type="term" value="F:proton-transporting ATPase activity, rotational mechanism"/>
    <property type="evidence" value="ECO:0007669"/>
    <property type="project" value="InterPro"/>
</dbReference>
<dbReference type="OMA" id="ARKYRQD"/>
<keyword evidence="6" id="KW-0175">Coiled coil</keyword>
<dbReference type="Pfam" id="PF03179">
    <property type="entry name" value="V-ATPase_G"/>
    <property type="match status" value="1"/>
</dbReference>